<dbReference type="PROSITE" id="PS52012">
    <property type="entry name" value="CFEM"/>
    <property type="match status" value="1"/>
</dbReference>
<dbReference type="Pfam" id="PF05730">
    <property type="entry name" value="CFEM"/>
    <property type="match status" value="1"/>
</dbReference>
<feature type="chain" id="PRO_5007995329" description="CFEM domain-containing protein" evidence="17">
    <location>
        <begin position="18"/>
        <end position="505"/>
    </location>
</feature>
<evidence type="ECO:0000256" key="17">
    <source>
        <dbReference type="SAM" id="SignalP"/>
    </source>
</evidence>
<evidence type="ECO:0000256" key="15">
    <source>
        <dbReference type="SAM" id="MobiDB-lite"/>
    </source>
</evidence>
<evidence type="ECO:0000256" key="6">
    <source>
        <dbReference type="ARBA" id="ARBA00022622"/>
    </source>
</evidence>
<evidence type="ECO:0000256" key="9">
    <source>
        <dbReference type="ARBA" id="ARBA00022989"/>
    </source>
</evidence>
<dbReference type="AlphaFoldDB" id="A0A139H737"/>
<dbReference type="EMBL" id="LFZN01000116">
    <property type="protein sequence ID" value="KXS98296.1"/>
    <property type="molecule type" value="Genomic_DNA"/>
</dbReference>
<dbReference type="SMART" id="SM00747">
    <property type="entry name" value="CFEM"/>
    <property type="match status" value="1"/>
</dbReference>
<keyword evidence="10 16" id="KW-0472">Membrane</keyword>
<keyword evidence="12" id="KW-0449">Lipoprotein</keyword>
<dbReference type="OrthoDB" id="2496787at2759"/>
<dbReference type="GO" id="GO:0046872">
    <property type="term" value="F:metal ion binding"/>
    <property type="evidence" value="ECO:0007669"/>
    <property type="project" value="UniProtKB-UniRule"/>
</dbReference>
<evidence type="ECO:0000256" key="7">
    <source>
        <dbReference type="ARBA" id="ARBA00022692"/>
    </source>
</evidence>
<feature type="compositionally biased region" description="Polar residues" evidence="15">
    <location>
        <begin position="491"/>
        <end position="505"/>
    </location>
</feature>
<accession>A0A139H737</accession>
<evidence type="ECO:0000256" key="5">
    <source>
        <dbReference type="ARBA" id="ARBA00022525"/>
    </source>
</evidence>
<feature type="transmembrane region" description="Helical" evidence="16">
    <location>
        <begin position="307"/>
        <end position="331"/>
    </location>
</feature>
<feature type="region of interest" description="Disordered" evidence="15">
    <location>
        <begin position="478"/>
        <end position="505"/>
    </location>
</feature>
<evidence type="ECO:0000259" key="18">
    <source>
        <dbReference type="PROSITE" id="PS52012"/>
    </source>
</evidence>
<proteinExistence type="inferred from homology"/>
<feature type="disulfide bond" evidence="14">
    <location>
        <begin position="60"/>
        <end position="91"/>
    </location>
</feature>
<dbReference type="InterPro" id="IPR049326">
    <property type="entry name" value="Rhodopsin_dom_fungi"/>
</dbReference>
<keyword evidence="11 14" id="KW-1015">Disulfide bond</keyword>
<comment type="similarity">
    <text evidence="13">Belongs to the SAT4 family.</text>
</comment>
<feature type="signal peptide" evidence="17">
    <location>
        <begin position="1"/>
        <end position="17"/>
    </location>
</feature>
<feature type="domain" description="CFEM" evidence="18">
    <location>
        <begin position="28"/>
        <end position="139"/>
    </location>
</feature>
<feature type="binding site" description="axial binding residue" evidence="14">
    <location>
        <position position="74"/>
    </location>
    <ligand>
        <name>heme</name>
        <dbReference type="ChEBI" id="CHEBI:30413"/>
    </ligand>
    <ligandPart>
        <name>Fe</name>
        <dbReference type="ChEBI" id="CHEBI:18248"/>
    </ligandPart>
</feature>
<evidence type="ECO:0000256" key="11">
    <source>
        <dbReference type="ARBA" id="ARBA00023157"/>
    </source>
</evidence>
<evidence type="ECO:0000256" key="13">
    <source>
        <dbReference type="ARBA" id="ARBA00038359"/>
    </source>
</evidence>
<feature type="transmembrane region" description="Helical" evidence="16">
    <location>
        <begin position="231"/>
        <end position="249"/>
    </location>
</feature>
<comment type="caution">
    <text evidence="19">The sequence shown here is derived from an EMBL/GenBank/DDBJ whole genome shotgun (WGS) entry which is preliminary data.</text>
</comment>
<comment type="similarity">
    <text evidence="4">Belongs to the RBT5 family.</text>
</comment>
<dbReference type="InterPro" id="IPR008427">
    <property type="entry name" value="Extracellular_membr_CFEM_dom"/>
</dbReference>
<dbReference type="InterPro" id="IPR052337">
    <property type="entry name" value="SAT4-like"/>
</dbReference>
<evidence type="ECO:0000256" key="12">
    <source>
        <dbReference type="ARBA" id="ARBA00023288"/>
    </source>
</evidence>
<feature type="transmembrane region" description="Helical" evidence="16">
    <location>
        <begin position="382"/>
        <end position="400"/>
    </location>
</feature>
<feature type="disulfide bond" evidence="14">
    <location>
        <begin position="79"/>
        <end position="112"/>
    </location>
</feature>
<evidence type="ECO:0000256" key="1">
    <source>
        <dbReference type="ARBA" id="ARBA00004141"/>
    </source>
</evidence>
<keyword evidence="14" id="KW-0349">Heme</keyword>
<reference evidence="19 20" key="1">
    <citation type="submission" date="2015-07" db="EMBL/GenBank/DDBJ databases">
        <title>Comparative genomics of the Sigatoka disease complex on banana suggests a link between parallel evolutionary changes in Pseudocercospora fijiensis and Pseudocercospora eumusae and increased virulence on the banana host.</title>
        <authorList>
            <person name="Chang T.-C."/>
            <person name="Salvucci A."/>
            <person name="Crous P.W."/>
            <person name="Stergiopoulos I."/>
        </authorList>
    </citation>
    <scope>NUCLEOTIDE SEQUENCE [LARGE SCALE GENOMIC DNA]</scope>
    <source>
        <strain evidence="19 20">CBS 114824</strain>
    </source>
</reference>
<gene>
    <name evidence="19" type="ORF">AC578_6831</name>
</gene>
<comment type="subcellular location">
    <subcellularLocation>
        <location evidence="2">Membrane</location>
        <topology evidence="2">Lipid-anchor</topology>
        <topology evidence="2">GPI-anchor</topology>
    </subcellularLocation>
    <subcellularLocation>
        <location evidence="1">Membrane</location>
        <topology evidence="1">Multi-pass membrane protein</topology>
    </subcellularLocation>
    <subcellularLocation>
        <location evidence="3">Secreted</location>
    </subcellularLocation>
</comment>
<name>A0A139H737_9PEZI</name>
<organism evidence="19 20">
    <name type="scientific">Pseudocercospora eumusae</name>
    <dbReference type="NCBI Taxonomy" id="321146"/>
    <lineage>
        <taxon>Eukaryota</taxon>
        <taxon>Fungi</taxon>
        <taxon>Dikarya</taxon>
        <taxon>Ascomycota</taxon>
        <taxon>Pezizomycotina</taxon>
        <taxon>Dothideomycetes</taxon>
        <taxon>Dothideomycetidae</taxon>
        <taxon>Mycosphaerellales</taxon>
        <taxon>Mycosphaerellaceae</taxon>
        <taxon>Pseudocercospora</taxon>
    </lineage>
</organism>
<feature type="disulfide bond" evidence="14">
    <location>
        <begin position="70"/>
        <end position="77"/>
    </location>
</feature>
<feature type="transmembrane region" description="Helical" evidence="16">
    <location>
        <begin position="261"/>
        <end position="287"/>
    </location>
</feature>
<evidence type="ECO:0000256" key="4">
    <source>
        <dbReference type="ARBA" id="ARBA00010031"/>
    </source>
</evidence>
<keyword evidence="14" id="KW-0479">Metal-binding</keyword>
<evidence type="ECO:0000256" key="2">
    <source>
        <dbReference type="ARBA" id="ARBA00004589"/>
    </source>
</evidence>
<dbReference type="PANTHER" id="PTHR33048:SF47">
    <property type="entry name" value="INTEGRAL MEMBRANE PROTEIN-RELATED"/>
    <property type="match status" value="1"/>
</dbReference>
<keyword evidence="8 17" id="KW-0732">Signal</keyword>
<dbReference type="GO" id="GO:0098552">
    <property type="term" value="C:side of membrane"/>
    <property type="evidence" value="ECO:0007669"/>
    <property type="project" value="UniProtKB-KW"/>
</dbReference>
<evidence type="ECO:0000256" key="8">
    <source>
        <dbReference type="ARBA" id="ARBA00022729"/>
    </source>
</evidence>
<feature type="transmembrane region" description="Helical" evidence="16">
    <location>
        <begin position="123"/>
        <end position="143"/>
    </location>
</feature>
<dbReference type="PANTHER" id="PTHR33048">
    <property type="entry name" value="PTH11-LIKE INTEGRAL MEMBRANE PROTEIN (AFU_ORTHOLOGUE AFUA_5G11245)"/>
    <property type="match status" value="1"/>
</dbReference>
<evidence type="ECO:0000256" key="16">
    <source>
        <dbReference type="SAM" id="Phobius"/>
    </source>
</evidence>
<evidence type="ECO:0000313" key="20">
    <source>
        <dbReference type="Proteomes" id="UP000070133"/>
    </source>
</evidence>
<dbReference type="GO" id="GO:0005576">
    <property type="term" value="C:extracellular region"/>
    <property type="evidence" value="ECO:0007669"/>
    <property type="project" value="UniProtKB-SubCell"/>
</dbReference>
<keyword evidence="6" id="KW-0336">GPI-anchor</keyword>
<evidence type="ECO:0000256" key="3">
    <source>
        <dbReference type="ARBA" id="ARBA00004613"/>
    </source>
</evidence>
<dbReference type="Pfam" id="PF20684">
    <property type="entry name" value="Fung_rhodopsin"/>
    <property type="match status" value="1"/>
</dbReference>
<feature type="disulfide bond" evidence="14">
    <location>
        <begin position="56"/>
        <end position="96"/>
    </location>
</feature>
<keyword evidence="14" id="KW-0408">Iron</keyword>
<evidence type="ECO:0000256" key="10">
    <source>
        <dbReference type="ARBA" id="ARBA00023136"/>
    </source>
</evidence>
<evidence type="ECO:0000313" key="19">
    <source>
        <dbReference type="EMBL" id="KXS98295.1"/>
    </source>
</evidence>
<keyword evidence="7 16" id="KW-0812">Transmembrane</keyword>
<dbReference type="EMBL" id="LFZN01000116">
    <property type="protein sequence ID" value="KXS98295.1"/>
    <property type="molecule type" value="Genomic_DNA"/>
</dbReference>
<keyword evidence="9 16" id="KW-1133">Transmembrane helix</keyword>
<sequence length="505" mass="55768">MRPVWTLVSLFLATAVATRHGLSHHAANLIPRQSSDAAAKDKANAGMKLLASLPKCGLGCLQTVIAASPCSPLDHACSCGNKTIAAQVQVCVLASCTISEALTTKNVTSTICQRPVRDRGSTVAGTAIGGLVFALVAYTIRVMSKLHMRWGSAVFFSDLWWDDFVITLAIAVDLPFMILSVKLADLGLCRSRHLDNQAESLDANPEGKIFRTVTLPGLHADRTQILYFNELFYILGLSFVKIAILLTYLRFFSDVKFRKWVFVVIGLNVISLIGFIFALLFQCTPIPYAWLRWDGTHKGTCVEFDHIAWPAAAINILLDLIVIGLPFPQLWKMKMNKRKKLQVMVMFGTGLIITVLSILRLQSLVAYTDHNDFTWVYVTTGAWSKLELNASILCACMPAIRNYIRRFSPATTGDTVKGGSTTAKSGLSGRESPWLASLDRRVHQRTMNDDPDDTHLGTLTVSDFGKSVDTENFVELKEQGKDAKRYPHQGTRGTVSTTETQQSDY</sequence>
<evidence type="ECO:0000256" key="14">
    <source>
        <dbReference type="PROSITE-ProRule" id="PRU01356"/>
    </source>
</evidence>
<keyword evidence="20" id="KW-1185">Reference proteome</keyword>
<keyword evidence="5" id="KW-0964">Secreted</keyword>
<feature type="transmembrane region" description="Helical" evidence="16">
    <location>
        <begin position="343"/>
        <end position="362"/>
    </location>
</feature>
<keyword evidence="6" id="KW-0325">Glycoprotein</keyword>
<protein>
    <recommendedName>
        <fullName evidence="18">CFEM domain-containing protein</fullName>
    </recommendedName>
</protein>
<dbReference type="Proteomes" id="UP000070133">
    <property type="component" value="Unassembled WGS sequence"/>
</dbReference>